<feature type="region of interest" description="Disordered" evidence="1">
    <location>
        <begin position="1"/>
        <end position="20"/>
    </location>
</feature>
<comment type="caution">
    <text evidence="3">The sequence shown here is derived from an EMBL/GenBank/DDBJ whole genome shotgun (WGS) entry which is preliminary data.</text>
</comment>
<name>A0A0A0B9N8_9CELL</name>
<evidence type="ECO:0000256" key="2">
    <source>
        <dbReference type="SAM" id="Phobius"/>
    </source>
</evidence>
<keyword evidence="2" id="KW-0472">Membrane</keyword>
<organism evidence="3 4">
    <name type="scientific">Cellulomonas cellasea DSM 20118</name>
    <dbReference type="NCBI Taxonomy" id="1408250"/>
    <lineage>
        <taxon>Bacteria</taxon>
        <taxon>Bacillati</taxon>
        <taxon>Actinomycetota</taxon>
        <taxon>Actinomycetes</taxon>
        <taxon>Micrococcales</taxon>
        <taxon>Cellulomonadaceae</taxon>
        <taxon>Cellulomonas</taxon>
    </lineage>
</organism>
<dbReference type="OrthoDB" id="5196233at2"/>
<keyword evidence="2" id="KW-1133">Transmembrane helix</keyword>
<keyword evidence="4" id="KW-1185">Reference proteome</keyword>
<evidence type="ECO:0000313" key="3">
    <source>
        <dbReference type="EMBL" id="KGM02903.1"/>
    </source>
</evidence>
<dbReference type="EMBL" id="AXNT01000032">
    <property type="protein sequence ID" value="KGM02903.1"/>
    <property type="molecule type" value="Genomic_DNA"/>
</dbReference>
<evidence type="ECO:0000313" key="4">
    <source>
        <dbReference type="Proteomes" id="UP000029833"/>
    </source>
</evidence>
<accession>A0A0A0B9N8</accession>
<gene>
    <name evidence="3" type="ORF">Q760_10785</name>
</gene>
<dbReference type="STRING" id="1408250.Q760_10785"/>
<protein>
    <submittedName>
        <fullName evidence="3">Fimbrial assembly protein</fullName>
    </submittedName>
</protein>
<feature type="transmembrane region" description="Helical" evidence="2">
    <location>
        <begin position="47"/>
        <end position="68"/>
    </location>
</feature>
<proteinExistence type="predicted"/>
<keyword evidence="2" id="KW-0812">Transmembrane</keyword>
<reference evidence="3 4" key="1">
    <citation type="submission" date="2013-10" db="EMBL/GenBank/DDBJ databases">
        <authorList>
            <person name="Wang G."/>
            <person name="Zhuang W."/>
        </authorList>
    </citation>
    <scope>NUCLEOTIDE SEQUENCE [LARGE SCALE GENOMIC DNA]</scope>
    <source>
        <strain evidence="3 4">DSM 20118</strain>
    </source>
</reference>
<dbReference type="Proteomes" id="UP000029833">
    <property type="component" value="Unassembled WGS sequence"/>
</dbReference>
<evidence type="ECO:0000256" key="1">
    <source>
        <dbReference type="SAM" id="MobiDB-lite"/>
    </source>
</evidence>
<sequence>MTALTERARRAKPSSAGSLVGTGSLPQVNLLPPEVRAARGLKAIKKWLGVSLLGVLTLCVVAYAIALVDVSAASRELTSAQEETSRLQAEQQKYAEVPQVLSALELTRQARETGMSTEILWKGYLDAVGAVLPAEVSLETLLVTGATPVMAPAAPTDALQGPSVGQMQFTGRTATLPDTAAMIDALNGVPGLADAWVSTAVVSDSGSSYYTVSATAQITDVAYVQRFAAVEGAS</sequence>
<dbReference type="RefSeq" id="WP_034627347.1">
    <property type="nucleotide sequence ID" value="NZ_AXNT01000032.1"/>
</dbReference>
<dbReference type="AlphaFoldDB" id="A0A0A0B9N8"/>